<feature type="region of interest" description="Disordered" evidence="1">
    <location>
        <begin position="25"/>
        <end position="44"/>
    </location>
</feature>
<evidence type="ECO:0000313" key="2">
    <source>
        <dbReference type="EMBL" id="TYS59591.1"/>
    </source>
</evidence>
<dbReference type="Proteomes" id="UP000323393">
    <property type="component" value="Unassembled WGS sequence"/>
</dbReference>
<proteinExistence type="predicted"/>
<dbReference type="EMBL" id="VTEU01000002">
    <property type="protein sequence ID" value="TYS59591.1"/>
    <property type="molecule type" value="Genomic_DNA"/>
</dbReference>
<dbReference type="AlphaFoldDB" id="A0AA94WPZ7"/>
<accession>A0AA94WPZ7</accession>
<reference evidence="2 3" key="1">
    <citation type="submission" date="2019-08" db="EMBL/GenBank/DDBJ databases">
        <title>Bacillus genomes from the desert of Cuatro Cienegas, Coahuila.</title>
        <authorList>
            <person name="Olmedo-Alvarez G."/>
        </authorList>
    </citation>
    <scope>NUCLEOTIDE SEQUENCE [LARGE SCALE GENOMIC DNA]</scope>
    <source>
        <strain evidence="2 3">CH88_3T</strain>
    </source>
</reference>
<name>A0AA94WPZ7_9BACI</name>
<evidence type="ECO:0000313" key="3">
    <source>
        <dbReference type="Proteomes" id="UP000323393"/>
    </source>
</evidence>
<comment type="caution">
    <text evidence="2">The sequence shown here is derived from an EMBL/GenBank/DDBJ whole genome shotgun (WGS) entry which is preliminary data.</text>
</comment>
<evidence type="ECO:0000256" key="1">
    <source>
        <dbReference type="SAM" id="MobiDB-lite"/>
    </source>
</evidence>
<protein>
    <submittedName>
        <fullName evidence="2">Uncharacterized protein</fullName>
    </submittedName>
</protein>
<sequence length="59" mass="6619">MLTIFFVRSIAFEAFLVLRGSSGNVETPQRMRGGSRSPRGKRSHLRKVTAVANQIFIEP</sequence>
<gene>
    <name evidence="2" type="ORF">FZC74_05390</name>
</gene>
<organism evidence="2 3">
    <name type="scientific">Sutcliffiella horikoshii</name>
    <dbReference type="NCBI Taxonomy" id="79883"/>
    <lineage>
        <taxon>Bacteria</taxon>
        <taxon>Bacillati</taxon>
        <taxon>Bacillota</taxon>
        <taxon>Bacilli</taxon>
        <taxon>Bacillales</taxon>
        <taxon>Bacillaceae</taxon>
        <taxon>Sutcliffiella</taxon>
    </lineage>
</organism>